<dbReference type="InterPro" id="IPR036291">
    <property type="entry name" value="NAD(P)-bd_dom_sf"/>
</dbReference>
<gene>
    <name evidence="3" type="ORF">ACFOW9_04555</name>
</gene>
<dbReference type="SUPFAM" id="SSF51735">
    <property type="entry name" value="NAD(P)-binding Rossmann-fold domains"/>
    <property type="match status" value="1"/>
</dbReference>
<reference evidence="4" key="1">
    <citation type="journal article" date="2019" name="Int. J. Syst. Evol. Microbiol.">
        <title>The Global Catalogue of Microorganisms (GCM) 10K type strain sequencing project: providing services to taxonomists for standard genome sequencing and annotation.</title>
        <authorList>
            <consortium name="The Broad Institute Genomics Platform"/>
            <consortium name="The Broad Institute Genome Sequencing Center for Infectious Disease"/>
            <person name="Wu L."/>
            <person name="Ma J."/>
        </authorList>
    </citation>
    <scope>NUCLEOTIDE SEQUENCE [LARGE SCALE GENOMIC DNA]</scope>
    <source>
        <strain evidence="4">CGMCC 1.10698</strain>
    </source>
</reference>
<keyword evidence="2" id="KW-0560">Oxidoreductase</keyword>
<keyword evidence="4" id="KW-1185">Reference proteome</keyword>
<evidence type="ECO:0000313" key="4">
    <source>
        <dbReference type="Proteomes" id="UP001595773"/>
    </source>
</evidence>
<evidence type="ECO:0000256" key="2">
    <source>
        <dbReference type="ARBA" id="ARBA00023002"/>
    </source>
</evidence>
<name>A0ABV8R0F5_9MICC</name>
<dbReference type="Proteomes" id="UP001595773">
    <property type="component" value="Unassembled WGS sequence"/>
</dbReference>
<dbReference type="InterPro" id="IPR002347">
    <property type="entry name" value="SDR_fam"/>
</dbReference>
<dbReference type="Gene3D" id="3.40.50.720">
    <property type="entry name" value="NAD(P)-binding Rossmann-like Domain"/>
    <property type="match status" value="1"/>
</dbReference>
<comment type="similarity">
    <text evidence="1">Belongs to the short-chain dehydrogenases/reductases (SDR) family.</text>
</comment>
<sequence length="285" mass="30295">MAKWTAADLPNMSGKTVIVTGASSGIGLITARELARVGAHVVLAVRDVAKGATVRAGMQGDVEVRELDVSDLASVRAFAADWTGELDILINNAGVMDIPLTRTSDGLDTQTATNSFGPFLLTNLLLPHITNRIVWVTSQLHRMGHLNTADLNWDARPYKPMDAYNDSKLLVVLFSLELQRRLDEAGSKVRSVLAHPGIATTTLAAHSSSNVINRFSFLLNDPEHGALPTLFAATQDVVGNAYVGPNGLGSIKGYPKVRKPGKAGLDSFAASTLWAVTSKKVGVTA</sequence>
<evidence type="ECO:0000256" key="1">
    <source>
        <dbReference type="ARBA" id="ARBA00006484"/>
    </source>
</evidence>
<dbReference type="EMBL" id="JBHSCQ010000005">
    <property type="protein sequence ID" value="MFC4264868.1"/>
    <property type="molecule type" value="Genomic_DNA"/>
</dbReference>
<dbReference type="PRINTS" id="PR00081">
    <property type="entry name" value="GDHRDH"/>
</dbReference>
<evidence type="ECO:0000313" key="3">
    <source>
        <dbReference type="EMBL" id="MFC4264868.1"/>
    </source>
</evidence>
<comment type="caution">
    <text evidence="3">The sequence shown here is derived from an EMBL/GenBank/DDBJ whole genome shotgun (WGS) entry which is preliminary data.</text>
</comment>
<protein>
    <submittedName>
        <fullName evidence="3">SDR family NAD(P)-dependent oxidoreductase</fullName>
    </submittedName>
</protein>
<organism evidence="3 4">
    <name type="scientific">Arthrobacter cryoconiti</name>
    <dbReference type="NCBI Taxonomy" id="748907"/>
    <lineage>
        <taxon>Bacteria</taxon>
        <taxon>Bacillati</taxon>
        <taxon>Actinomycetota</taxon>
        <taxon>Actinomycetes</taxon>
        <taxon>Micrococcales</taxon>
        <taxon>Micrococcaceae</taxon>
        <taxon>Arthrobacter</taxon>
    </lineage>
</organism>
<dbReference type="PANTHER" id="PTHR24320">
    <property type="entry name" value="RETINOL DEHYDROGENASE"/>
    <property type="match status" value="1"/>
</dbReference>
<accession>A0ABV8R0F5</accession>
<dbReference type="RefSeq" id="WP_326832739.1">
    <property type="nucleotide sequence ID" value="NZ_BAABLL010000019.1"/>
</dbReference>
<dbReference type="Pfam" id="PF00106">
    <property type="entry name" value="adh_short"/>
    <property type="match status" value="1"/>
</dbReference>
<proteinExistence type="inferred from homology"/>
<dbReference type="PANTHER" id="PTHR24320:SF148">
    <property type="entry name" value="NAD(P)-BINDING ROSSMANN-FOLD SUPERFAMILY PROTEIN"/>
    <property type="match status" value="1"/>
</dbReference>